<dbReference type="Pfam" id="PF01878">
    <property type="entry name" value="EVE"/>
    <property type="match status" value="1"/>
</dbReference>
<dbReference type="InterPro" id="IPR052181">
    <property type="entry name" value="5hmC_binding"/>
</dbReference>
<comment type="caution">
    <text evidence="2">The sequence shown here is derived from an EMBL/GenBank/DDBJ whole genome shotgun (WGS) entry which is preliminary data.</text>
</comment>
<dbReference type="PANTHER" id="PTHR14087">
    <property type="entry name" value="THYMOCYTE NUCLEAR PROTEIN 1"/>
    <property type="match status" value="1"/>
</dbReference>
<dbReference type="SUPFAM" id="SSF88697">
    <property type="entry name" value="PUA domain-like"/>
    <property type="match status" value="1"/>
</dbReference>
<dbReference type="EMBL" id="JARGYT010000079">
    <property type="protein sequence ID" value="MDZ5762642.1"/>
    <property type="molecule type" value="Genomic_DNA"/>
</dbReference>
<evidence type="ECO:0000259" key="1">
    <source>
        <dbReference type="Pfam" id="PF01878"/>
    </source>
</evidence>
<feature type="domain" description="EVE" evidence="1">
    <location>
        <begin position="2"/>
        <end position="127"/>
    </location>
</feature>
<proteinExistence type="predicted"/>
<dbReference type="PANTHER" id="PTHR14087:SF7">
    <property type="entry name" value="THYMOCYTE NUCLEAR PROTEIN 1"/>
    <property type="match status" value="1"/>
</dbReference>
<dbReference type="RefSeq" id="WP_322498096.1">
    <property type="nucleotide sequence ID" value="NZ_JARGYT010000079.1"/>
</dbReference>
<keyword evidence="3" id="KW-1185">Reference proteome</keyword>
<protein>
    <submittedName>
        <fullName evidence="2">EVE domain protein</fullName>
    </submittedName>
</protein>
<dbReference type="Gene3D" id="3.10.590.10">
    <property type="entry name" value="ph1033 like domains"/>
    <property type="match status" value="1"/>
</dbReference>
<evidence type="ECO:0000313" key="3">
    <source>
        <dbReference type="Proteomes" id="UP001293791"/>
    </source>
</evidence>
<dbReference type="InterPro" id="IPR002740">
    <property type="entry name" value="EVE_domain"/>
</dbReference>
<accession>A0ABU5L945</accession>
<organism evidence="2 3">
    <name type="scientific">Candidatus Cyrtobacter comes</name>
    <dbReference type="NCBI Taxonomy" id="675776"/>
    <lineage>
        <taxon>Bacteria</taxon>
        <taxon>Pseudomonadati</taxon>
        <taxon>Pseudomonadota</taxon>
        <taxon>Alphaproteobacteria</taxon>
        <taxon>Rickettsiales</taxon>
        <taxon>Candidatus Midichloriaceae</taxon>
        <taxon>Candidatus Cyrtobacter</taxon>
    </lineage>
</organism>
<reference evidence="2 3" key="1">
    <citation type="submission" date="2023-02" db="EMBL/GenBank/DDBJ databases">
        <title>Host association and intracellularity evolved multiple times independently in the Rickettsiales.</title>
        <authorList>
            <person name="Castelli M."/>
            <person name="Nardi T."/>
            <person name="Gammuto L."/>
            <person name="Bellinzona G."/>
            <person name="Sabaneyeva E."/>
            <person name="Potekhin A."/>
            <person name="Serra V."/>
            <person name="Petroni G."/>
            <person name="Sassera D."/>
        </authorList>
    </citation>
    <scope>NUCLEOTIDE SEQUENCE [LARGE SCALE GENOMIC DNA]</scope>
    <source>
        <strain evidence="2 3">BOD18</strain>
    </source>
</reference>
<dbReference type="InterPro" id="IPR015947">
    <property type="entry name" value="PUA-like_sf"/>
</dbReference>
<dbReference type="Proteomes" id="UP001293791">
    <property type="component" value="Unassembled WGS sequence"/>
</dbReference>
<evidence type="ECO:0000313" key="2">
    <source>
        <dbReference type="EMBL" id="MDZ5762642.1"/>
    </source>
</evidence>
<name>A0ABU5L945_9RICK</name>
<gene>
    <name evidence="2" type="ORF">Cyrtocomes_01033</name>
</gene>
<sequence>MNYWLLKSEPKLYSWDNMRKEKTTIWNGVRNYQAQRYMKIMQKGDLCFFYHSGSERRIVGIVSVTSESCFKDKDELNLVNIEISFYSNIEKPIELSRIKSIEPNCILAIQPRLSIVPLNVDLWNKVMLYSNS</sequence>